<name>A0AAP0M1R6_9ROSI</name>
<dbReference type="PANTHER" id="PTHR36039">
    <property type="match status" value="1"/>
</dbReference>
<evidence type="ECO:0000313" key="1">
    <source>
        <dbReference type="EMBL" id="KAK9188964.1"/>
    </source>
</evidence>
<dbReference type="Pfam" id="PF13563">
    <property type="entry name" value="2_5_RNA_ligase2"/>
    <property type="match status" value="1"/>
</dbReference>
<comment type="caution">
    <text evidence="1">The sequence shown here is derived from an EMBL/GenBank/DDBJ whole genome shotgun (WGS) entry which is preliminary data.</text>
</comment>
<dbReference type="PANTHER" id="PTHR36039:SF2">
    <property type="entry name" value="RNA LIGASE_CYCLIC NUCLEOTIDE PHOSPHODIESTERASE FAMILY PROTEIN"/>
    <property type="match status" value="1"/>
</dbReference>
<organism evidence="1 2">
    <name type="scientific">Citrus x changshan-huyou</name>
    <dbReference type="NCBI Taxonomy" id="2935761"/>
    <lineage>
        <taxon>Eukaryota</taxon>
        <taxon>Viridiplantae</taxon>
        <taxon>Streptophyta</taxon>
        <taxon>Embryophyta</taxon>
        <taxon>Tracheophyta</taxon>
        <taxon>Spermatophyta</taxon>
        <taxon>Magnoliopsida</taxon>
        <taxon>eudicotyledons</taxon>
        <taxon>Gunneridae</taxon>
        <taxon>Pentapetalae</taxon>
        <taxon>rosids</taxon>
        <taxon>malvids</taxon>
        <taxon>Sapindales</taxon>
        <taxon>Rutaceae</taxon>
        <taxon>Aurantioideae</taxon>
        <taxon>Citrus</taxon>
    </lineage>
</organism>
<gene>
    <name evidence="1" type="ORF">WN944_020369</name>
</gene>
<evidence type="ECO:0000313" key="2">
    <source>
        <dbReference type="Proteomes" id="UP001428341"/>
    </source>
</evidence>
<sequence>MEFAVELTFDDPLKYLLRDSMEMLNDRDVTPLSIDEDYEPYLTLLVTRDGSRLHNLMPQSLPLQGSFPVSFIQFVLSPRLDCCLLPLMSPELIQFHRNLFEKLVAEGLQISQEYHPGSWTPNCMLAQTIPGDLLENAFRVARNLALPFTGRVEQIRFVRFPSRNILSTYNFWEEVPPPGRRNYFNLFVSCDVYAFSFLYVLAVLTIQPFRMQYAIKLYFDDALKSKILDSMKWVRELNIPTLIKPEDEPHITLLVTQPCSKPEDILPDSIPLVDKFPISLSLFSVLPRKNNLLCLLTAQSLNLTELHDNLYDALVTKGLQIDKEYVPGVWFPHCTLAPSVPTDRVGNVCNILAKVKLPLQGDVEHVRLVQLPPNCS</sequence>
<dbReference type="Gene3D" id="3.90.1140.10">
    <property type="entry name" value="Cyclic phosphodiesterase"/>
    <property type="match status" value="1"/>
</dbReference>
<dbReference type="SUPFAM" id="SSF55144">
    <property type="entry name" value="LigT-like"/>
    <property type="match status" value="1"/>
</dbReference>
<dbReference type="EMBL" id="JBCGBO010000007">
    <property type="protein sequence ID" value="KAK9188964.1"/>
    <property type="molecule type" value="Genomic_DNA"/>
</dbReference>
<proteinExistence type="predicted"/>
<dbReference type="Proteomes" id="UP001428341">
    <property type="component" value="Unassembled WGS sequence"/>
</dbReference>
<keyword evidence="2" id="KW-1185">Reference proteome</keyword>
<accession>A0AAP0M1R6</accession>
<dbReference type="InterPro" id="IPR009097">
    <property type="entry name" value="Cyclic_Pdiesterase"/>
</dbReference>
<dbReference type="AlphaFoldDB" id="A0AAP0M1R6"/>
<protein>
    <submittedName>
        <fullName evidence="1">Uncharacterized protein</fullName>
    </submittedName>
</protein>
<reference evidence="1 2" key="1">
    <citation type="submission" date="2024-05" db="EMBL/GenBank/DDBJ databases">
        <title>Haplotype-resolved chromosome-level genome assembly of Huyou (Citrus changshanensis).</title>
        <authorList>
            <person name="Miao C."/>
            <person name="Chen W."/>
            <person name="Wu Y."/>
            <person name="Wang L."/>
            <person name="Zhao S."/>
            <person name="Grierson D."/>
            <person name="Xu C."/>
            <person name="Chen K."/>
        </authorList>
    </citation>
    <scope>NUCLEOTIDE SEQUENCE [LARGE SCALE GENOMIC DNA]</scope>
    <source>
        <strain evidence="1">01-14</strain>
        <tissue evidence="1">Leaf</tissue>
    </source>
</reference>